<comment type="caution">
    <text evidence="1">The sequence shown here is derived from an EMBL/GenBank/DDBJ whole genome shotgun (WGS) entry which is preliminary data.</text>
</comment>
<dbReference type="OrthoDB" id="1421677at2"/>
<sequence>MDMALESKWCIDLWERAKVAFGYDDIQLFRLAEKVTMCCLPQYDIKQLVEHRFMGTGQQKAIAKLFYEKST</sequence>
<reference evidence="1 2" key="1">
    <citation type="submission" date="2016-11" db="EMBL/GenBank/DDBJ databases">
        <title>Trade-off between light-utilization and light-protection in marine flavobacteria.</title>
        <authorList>
            <person name="Kumagai Y."/>
        </authorList>
    </citation>
    <scope>NUCLEOTIDE SEQUENCE [LARGE SCALE GENOMIC DNA]</scope>
    <source>
        <strain evidence="1 2">JCM 17109</strain>
    </source>
</reference>
<keyword evidence="2" id="KW-1185">Reference proteome</keyword>
<dbReference type="RefSeq" id="WP_105981734.1">
    <property type="nucleotide sequence ID" value="NZ_MQUC01000003.1"/>
</dbReference>
<dbReference type="EMBL" id="MQUC01000003">
    <property type="protein sequence ID" value="PRP65866.1"/>
    <property type="molecule type" value="Genomic_DNA"/>
</dbReference>
<proteinExistence type="predicted"/>
<dbReference type="Proteomes" id="UP000239532">
    <property type="component" value="Unassembled WGS sequence"/>
</dbReference>
<evidence type="ECO:0000313" key="1">
    <source>
        <dbReference type="EMBL" id="PRP65866.1"/>
    </source>
</evidence>
<organism evidence="1 2">
    <name type="scientific">Nonlabens agnitus</name>
    <dbReference type="NCBI Taxonomy" id="870484"/>
    <lineage>
        <taxon>Bacteria</taxon>
        <taxon>Pseudomonadati</taxon>
        <taxon>Bacteroidota</taxon>
        <taxon>Flavobacteriia</taxon>
        <taxon>Flavobacteriales</taxon>
        <taxon>Flavobacteriaceae</taxon>
        <taxon>Nonlabens</taxon>
    </lineage>
</organism>
<evidence type="ECO:0000313" key="2">
    <source>
        <dbReference type="Proteomes" id="UP000239532"/>
    </source>
</evidence>
<dbReference type="AlphaFoldDB" id="A0A2S9WRF6"/>
<name>A0A2S9WRF6_9FLAO</name>
<protein>
    <submittedName>
        <fullName evidence="1">Uncharacterized protein</fullName>
    </submittedName>
</protein>
<accession>A0A2S9WRF6</accession>
<gene>
    <name evidence="1" type="ORF">BST86_01565</name>
</gene>